<protein>
    <submittedName>
        <fullName evidence="1">Uncharacterized protein</fullName>
    </submittedName>
</protein>
<dbReference type="EMBL" id="JBHLUH010000010">
    <property type="protein sequence ID" value="MFC0527819.1"/>
    <property type="molecule type" value="Genomic_DNA"/>
</dbReference>
<reference evidence="1 2" key="1">
    <citation type="submission" date="2024-09" db="EMBL/GenBank/DDBJ databases">
        <authorList>
            <person name="Sun Q."/>
            <person name="Mori K."/>
        </authorList>
    </citation>
    <scope>NUCLEOTIDE SEQUENCE [LARGE SCALE GENOMIC DNA]</scope>
    <source>
        <strain evidence="1 2">TBRC 3947</strain>
    </source>
</reference>
<name>A0ABV6LZY2_9ACTN</name>
<gene>
    <name evidence="1" type="ORF">ACFFIA_09110</name>
</gene>
<sequence length="87" mass="9192">MSAPAWCQRAPEHATCAKVGHRSPILRAAPLAVQLVEARSAGADRPRMVFLDVTDGAVHLSFLITLDAAGKVRDALTQVTAWAGETA</sequence>
<evidence type="ECO:0000313" key="2">
    <source>
        <dbReference type="Proteomes" id="UP001589867"/>
    </source>
</evidence>
<accession>A0ABV6LZY2</accession>
<dbReference type="Proteomes" id="UP001589867">
    <property type="component" value="Unassembled WGS sequence"/>
</dbReference>
<dbReference type="RefSeq" id="WP_377248490.1">
    <property type="nucleotide sequence ID" value="NZ_JBHLUH010000010.1"/>
</dbReference>
<organism evidence="1 2">
    <name type="scientific">Phytohabitans kaempferiae</name>
    <dbReference type="NCBI Taxonomy" id="1620943"/>
    <lineage>
        <taxon>Bacteria</taxon>
        <taxon>Bacillati</taxon>
        <taxon>Actinomycetota</taxon>
        <taxon>Actinomycetes</taxon>
        <taxon>Micromonosporales</taxon>
        <taxon>Micromonosporaceae</taxon>
    </lineage>
</organism>
<comment type="caution">
    <text evidence="1">The sequence shown here is derived from an EMBL/GenBank/DDBJ whole genome shotgun (WGS) entry which is preliminary data.</text>
</comment>
<evidence type="ECO:0000313" key="1">
    <source>
        <dbReference type="EMBL" id="MFC0527819.1"/>
    </source>
</evidence>
<proteinExistence type="predicted"/>
<keyword evidence="2" id="KW-1185">Reference proteome</keyword>